<evidence type="ECO:0000256" key="6">
    <source>
        <dbReference type="ARBA" id="ARBA00023228"/>
    </source>
</evidence>
<feature type="transmembrane region" description="Helical" evidence="7">
    <location>
        <begin position="201"/>
        <end position="222"/>
    </location>
</feature>
<keyword evidence="3 7" id="KW-0812">Transmembrane</keyword>
<protein>
    <recommendedName>
        <fullName evidence="10">THH1/TOM1/TOM3 domain-containing protein</fullName>
    </recommendedName>
</protein>
<keyword evidence="4 7" id="KW-1133">Transmembrane helix</keyword>
<dbReference type="PANTHER" id="PTHR15146:SF3">
    <property type="entry name" value="THH1_TOM1_TOM3 DOMAIN-CONTAINING PROTEIN"/>
    <property type="match status" value="1"/>
</dbReference>
<dbReference type="GO" id="GO:0005765">
    <property type="term" value="C:lysosomal membrane"/>
    <property type="evidence" value="ECO:0007669"/>
    <property type="project" value="UniProtKB-SubCell"/>
</dbReference>
<dbReference type="PANTHER" id="PTHR15146">
    <property type="entry name" value="INTEGRAL MEMBRANE PROTEIN GPR137"/>
    <property type="match status" value="1"/>
</dbReference>
<dbReference type="InParanoid" id="A0A0D2WLP7"/>
<dbReference type="AlphaFoldDB" id="A0A0D2WLP7"/>
<dbReference type="Proteomes" id="UP000008743">
    <property type="component" value="Unassembled WGS sequence"/>
</dbReference>
<keyword evidence="9" id="KW-1185">Reference proteome</keyword>
<evidence type="ECO:0000256" key="7">
    <source>
        <dbReference type="SAM" id="Phobius"/>
    </source>
</evidence>
<feature type="transmembrane region" description="Helical" evidence="7">
    <location>
        <begin position="58"/>
        <end position="78"/>
    </location>
</feature>
<dbReference type="OrthoDB" id="17570at2759"/>
<comment type="subcellular location">
    <subcellularLocation>
        <location evidence="1">Endomembrane system</location>
        <topology evidence="1">Multi-pass membrane protein</topology>
    </subcellularLocation>
    <subcellularLocation>
        <location evidence="2">Lysosome membrane</location>
    </subcellularLocation>
</comment>
<evidence type="ECO:0000256" key="4">
    <source>
        <dbReference type="ARBA" id="ARBA00022989"/>
    </source>
</evidence>
<accession>A0A0D2WLP7</accession>
<dbReference type="InterPro" id="IPR029723">
    <property type="entry name" value="GPR137"/>
</dbReference>
<gene>
    <name evidence="8" type="ORF">CAOG_008581</name>
</gene>
<sequence length="228" mass="25766">MGVAAAVAVAEGDANIMSSTTLHQEHSMIHHNAGDDDDDDDDPTNADPYADWGVDRCLTLVLALLYMALFLTVISQLARIVYYRHRLGSFQVGFQSLCLVWTLLRSIWFAKALATRWSNLVEELIYWPPVNLEFATFSLLGVFFVRIIHQQAWRDIHRRVMAAWVALNLFLLFLNVLWIAYIGDASTVSEDLVEVREAFVASTFLILAVIIGYFSWRLIVVLNSSTAP</sequence>
<feature type="non-terminal residue" evidence="8">
    <location>
        <position position="228"/>
    </location>
</feature>
<dbReference type="GO" id="GO:1904263">
    <property type="term" value="P:positive regulation of TORC1 signaling"/>
    <property type="evidence" value="ECO:0007669"/>
    <property type="project" value="TreeGrafter"/>
</dbReference>
<dbReference type="EMBL" id="KE346362">
    <property type="protein sequence ID" value="KJE90873.1"/>
    <property type="molecule type" value="Genomic_DNA"/>
</dbReference>
<evidence type="ECO:0000256" key="5">
    <source>
        <dbReference type="ARBA" id="ARBA00023136"/>
    </source>
</evidence>
<dbReference type="PhylomeDB" id="A0A0D2WLP7"/>
<evidence type="ECO:0000256" key="3">
    <source>
        <dbReference type="ARBA" id="ARBA00022692"/>
    </source>
</evidence>
<name>A0A0D2WLP7_CAPO3</name>
<dbReference type="RefSeq" id="XP_011270181.1">
    <property type="nucleotide sequence ID" value="XM_011271879.1"/>
</dbReference>
<organism evidence="8 9">
    <name type="scientific">Capsaspora owczarzaki (strain ATCC 30864)</name>
    <dbReference type="NCBI Taxonomy" id="595528"/>
    <lineage>
        <taxon>Eukaryota</taxon>
        <taxon>Filasterea</taxon>
        <taxon>Capsaspora</taxon>
    </lineage>
</organism>
<feature type="transmembrane region" description="Helical" evidence="7">
    <location>
        <begin position="160"/>
        <end position="181"/>
    </location>
</feature>
<keyword evidence="6" id="KW-0458">Lysosome</keyword>
<reference evidence="9" key="1">
    <citation type="submission" date="2011-02" db="EMBL/GenBank/DDBJ databases">
        <title>The Genome Sequence of Capsaspora owczarzaki ATCC 30864.</title>
        <authorList>
            <person name="Russ C."/>
            <person name="Cuomo C."/>
            <person name="Burger G."/>
            <person name="Gray M.W."/>
            <person name="Holland P.W.H."/>
            <person name="King N."/>
            <person name="Lang F.B.F."/>
            <person name="Roger A.J."/>
            <person name="Ruiz-Trillo I."/>
            <person name="Young S.K."/>
            <person name="Zeng Q."/>
            <person name="Gargeya S."/>
            <person name="Alvarado L."/>
            <person name="Berlin A."/>
            <person name="Chapman S.B."/>
            <person name="Chen Z."/>
            <person name="Freedman E."/>
            <person name="Gellesch M."/>
            <person name="Goldberg J."/>
            <person name="Griggs A."/>
            <person name="Gujja S."/>
            <person name="Heilman E."/>
            <person name="Heiman D."/>
            <person name="Howarth C."/>
            <person name="Mehta T."/>
            <person name="Neiman D."/>
            <person name="Pearson M."/>
            <person name="Roberts A."/>
            <person name="Saif S."/>
            <person name="Shea T."/>
            <person name="Shenoy N."/>
            <person name="Sisk P."/>
            <person name="Stolte C."/>
            <person name="Sykes S."/>
            <person name="White J."/>
            <person name="Yandava C."/>
            <person name="Haas B."/>
            <person name="Nusbaum C."/>
            <person name="Birren B."/>
        </authorList>
    </citation>
    <scope>NUCLEOTIDE SEQUENCE</scope>
    <source>
        <strain evidence="9">ATCC 30864</strain>
    </source>
</reference>
<evidence type="ECO:0000313" key="8">
    <source>
        <dbReference type="EMBL" id="KJE90873.1"/>
    </source>
</evidence>
<evidence type="ECO:0000313" key="9">
    <source>
        <dbReference type="Proteomes" id="UP000008743"/>
    </source>
</evidence>
<proteinExistence type="predicted"/>
<evidence type="ECO:0000256" key="2">
    <source>
        <dbReference type="ARBA" id="ARBA00004656"/>
    </source>
</evidence>
<evidence type="ECO:0008006" key="10">
    <source>
        <dbReference type="Google" id="ProtNLM"/>
    </source>
</evidence>
<dbReference type="GO" id="GO:0012505">
    <property type="term" value="C:endomembrane system"/>
    <property type="evidence" value="ECO:0007669"/>
    <property type="project" value="UniProtKB-SubCell"/>
</dbReference>
<feature type="transmembrane region" description="Helical" evidence="7">
    <location>
        <begin position="130"/>
        <end position="148"/>
    </location>
</feature>
<feature type="transmembrane region" description="Helical" evidence="7">
    <location>
        <begin position="90"/>
        <end position="110"/>
    </location>
</feature>
<keyword evidence="5 7" id="KW-0472">Membrane</keyword>
<evidence type="ECO:0000256" key="1">
    <source>
        <dbReference type="ARBA" id="ARBA00004127"/>
    </source>
</evidence>